<dbReference type="Proteomes" id="UP001154078">
    <property type="component" value="Chromosome 10"/>
</dbReference>
<evidence type="ECO:0000256" key="4">
    <source>
        <dbReference type="ARBA" id="ARBA00022679"/>
    </source>
</evidence>
<gene>
    <name evidence="6" type="ORF">MELIAE_LOCUS2049</name>
</gene>
<evidence type="ECO:0000313" key="6">
    <source>
        <dbReference type="EMBL" id="CAH0548596.1"/>
    </source>
</evidence>
<dbReference type="Pfam" id="PF08659">
    <property type="entry name" value="KR"/>
    <property type="match status" value="1"/>
</dbReference>
<dbReference type="CDD" id="cd08954">
    <property type="entry name" value="KR_1_FAS_SDR_x"/>
    <property type="match status" value="1"/>
</dbReference>
<dbReference type="FunFam" id="3.40.50.720:FF:000209">
    <property type="entry name" value="Polyketide synthase Pks12"/>
    <property type="match status" value="1"/>
</dbReference>
<keyword evidence="4" id="KW-0808">Transferase</keyword>
<dbReference type="Pfam" id="PF00550">
    <property type="entry name" value="PP-binding"/>
    <property type="match status" value="1"/>
</dbReference>
<dbReference type="InterPro" id="IPR013968">
    <property type="entry name" value="PKS_KR"/>
</dbReference>
<dbReference type="GO" id="GO:0006633">
    <property type="term" value="P:fatty acid biosynthetic process"/>
    <property type="evidence" value="ECO:0007669"/>
    <property type="project" value="TreeGrafter"/>
</dbReference>
<proteinExistence type="predicted"/>
<dbReference type="InterPro" id="IPR036291">
    <property type="entry name" value="NAD(P)-bd_dom_sf"/>
</dbReference>
<dbReference type="InterPro" id="IPR011032">
    <property type="entry name" value="GroES-like_sf"/>
</dbReference>
<keyword evidence="7" id="KW-1185">Reference proteome</keyword>
<accession>A0A9P0FCI0</accession>
<dbReference type="AlphaFoldDB" id="A0A9P0FCI0"/>
<evidence type="ECO:0000313" key="7">
    <source>
        <dbReference type="Proteomes" id="UP001154078"/>
    </source>
</evidence>
<evidence type="ECO:0000256" key="2">
    <source>
        <dbReference type="ARBA" id="ARBA00022450"/>
    </source>
</evidence>
<evidence type="ECO:0000259" key="5">
    <source>
        <dbReference type="PROSITE" id="PS50075"/>
    </source>
</evidence>
<dbReference type="GO" id="GO:0004312">
    <property type="term" value="F:fatty acid synthase activity"/>
    <property type="evidence" value="ECO:0007669"/>
    <property type="project" value="TreeGrafter"/>
</dbReference>
<dbReference type="Gene3D" id="1.10.1200.10">
    <property type="entry name" value="ACP-like"/>
    <property type="match status" value="1"/>
</dbReference>
<dbReference type="SMART" id="SM00823">
    <property type="entry name" value="PKS_PP"/>
    <property type="match status" value="1"/>
</dbReference>
<dbReference type="GO" id="GO:0031177">
    <property type="term" value="F:phosphopantetheine binding"/>
    <property type="evidence" value="ECO:0007669"/>
    <property type="project" value="InterPro"/>
</dbReference>
<keyword evidence="2" id="KW-0596">Phosphopantetheine</keyword>
<dbReference type="InterPro" id="IPR050091">
    <property type="entry name" value="PKS_NRPS_Biosynth_Enz"/>
</dbReference>
<dbReference type="SMART" id="SM00829">
    <property type="entry name" value="PKS_ER"/>
    <property type="match status" value="1"/>
</dbReference>
<dbReference type="CDD" id="cd05195">
    <property type="entry name" value="enoyl_red"/>
    <property type="match status" value="1"/>
</dbReference>
<dbReference type="InterPro" id="IPR029058">
    <property type="entry name" value="AB_hydrolase_fold"/>
</dbReference>
<dbReference type="Pfam" id="PF13602">
    <property type="entry name" value="ADH_zinc_N_2"/>
    <property type="match status" value="1"/>
</dbReference>
<dbReference type="OrthoDB" id="329835at2759"/>
<organism evidence="6 7">
    <name type="scientific">Brassicogethes aeneus</name>
    <name type="common">Rape pollen beetle</name>
    <name type="synonym">Meligethes aeneus</name>
    <dbReference type="NCBI Taxonomy" id="1431903"/>
    <lineage>
        <taxon>Eukaryota</taxon>
        <taxon>Metazoa</taxon>
        <taxon>Ecdysozoa</taxon>
        <taxon>Arthropoda</taxon>
        <taxon>Hexapoda</taxon>
        <taxon>Insecta</taxon>
        <taxon>Pterygota</taxon>
        <taxon>Neoptera</taxon>
        <taxon>Endopterygota</taxon>
        <taxon>Coleoptera</taxon>
        <taxon>Polyphaga</taxon>
        <taxon>Cucujiformia</taxon>
        <taxon>Nitidulidae</taxon>
        <taxon>Meligethinae</taxon>
        <taxon>Brassicogethes</taxon>
    </lineage>
</organism>
<evidence type="ECO:0000256" key="3">
    <source>
        <dbReference type="ARBA" id="ARBA00022553"/>
    </source>
</evidence>
<dbReference type="SUPFAM" id="SSF51735">
    <property type="entry name" value="NAD(P)-binding Rossmann-fold domains"/>
    <property type="match status" value="2"/>
</dbReference>
<dbReference type="SMART" id="SM00822">
    <property type="entry name" value="PKS_KR"/>
    <property type="match status" value="1"/>
</dbReference>
<dbReference type="PANTHER" id="PTHR43775">
    <property type="entry name" value="FATTY ACID SYNTHASE"/>
    <property type="match status" value="1"/>
</dbReference>
<dbReference type="SUPFAM" id="SSF53474">
    <property type="entry name" value="alpha/beta-Hydrolases"/>
    <property type="match status" value="1"/>
</dbReference>
<dbReference type="GO" id="GO:0016297">
    <property type="term" value="F:fatty acyl-[ACP] hydrolase activity"/>
    <property type="evidence" value="ECO:0007669"/>
    <property type="project" value="UniProtKB-EC"/>
</dbReference>
<dbReference type="InterPro" id="IPR020843">
    <property type="entry name" value="ER"/>
</dbReference>
<dbReference type="Gene3D" id="3.40.50.1820">
    <property type="entry name" value="alpha/beta hydrolase"/>
    <property type="match status" value="1"/>
</dbReference>
<dbReference type="Pfam" id="PF21149">
    <property type="entry name" value="FAS_pseudo-KR"/>
    <property type="match status" value="1"/>
</dbReference>
<dbReference type="InterPro" id="IPR057326">
    <property type="entry name" value="KR_dom"/>
</dbReference>
<dbReference type="Pfam" id="PF00975">
    <property type="entry name" value="Thioesterase"/>
    <property type="match status" value="1"/>
</dbReference>
<dbReference type="Gene3D" id="3.40.50.720">
    <property type="entry name" value="NAD(P)-binding Rossmann-like Domain"/>
    <property type="match status" value="1"/>
</dbReference>
<keyword evidence="3" id="KW-0597">Phosphoprotein</keyword>
<reference evidence="6" key="1">
    <citation type="submission" date="2021-12" db="EMBL/GenBank/DDBJ databases">
        <authorList>
            <person name="King R."/>
        </authorList>
    </citation>
    <scope>NUCLEOTIDE SEQUENCE</scope>
</reference>
<dbReference type="InterPro" id="IPR049391">
    <property type="entry name" value="FAS_pseudo-KR"/>
</dbReference>
<sequence length="1099" mass="123381">MQFNWLENLKTAVKNDGNVAVYSLNEPLSGILGLVNCLRREPMGVNVKTFFMVDDQTPEFDLDHRFYSEQFAKNMGINVFKNGVWGTYRHLLLDELPQVESEHCFVNVTTRGDLSSLRWIEGPLRHDTILRPENILVHNYYAALNFRDIMTASGKINVDVITQDRTGQECVQGFEFSGRDTSGKKVMGMVVHGAMSTIVAADTYLLWDVPDVWSLEEAATIPAVYGTILYAFVKRAKLRRSDSVLIHSGTGGIGQAAINYCLNFGCTVYTTVGTHEKREFLKKRWPQLKDHHIGNSRNTSFEGLVMQQTNGRGVDIVLNSLAEEKLQASIRCLSYGGRFVEIGKFDLANDTPLKLQLLEKEQSFHGIMLDQLFTESPVLKKEIKELILEGIENGSVIPLTRTVFKDDEMEKAFRFMSSGKHIGKVLLKIRTEEKEEIVVPKPRLFKGIPRYFCDPDKSYIITGGLGGFGLELADWMVLRGARKLVLTSRSGVKTGYQSLRIRTWKSYGVHVKISTADIKTKEGCIQLINEAEDLGTVEGIFNLAVILQDAILENQNIESFRTSFGPKALATFNLDEVTRLMCPELRDFVIFSSVSCGRGNPGQTNYGMANSIMERICEKRRNEGFPALAVEWGAIGEVGLVAEMQEEHFEMEIGGTLQQRISSCIKVLDLFLRQKSPVVSSMVVAEKRGGVGVADNVVDAVANIMGIRDLMSISLHSNLAELGMDSMTAVEIKQTLEREFDVYLTAQDIRSMTFARLRDIQTEKENEVEGADKKDKALVGMDMLIRLMGDEEEINIPVLNLPSKLNNHFNENTKKVLLFPGIEGVATVLSHLTKNLEAETVGLQYCYSDQADTLVEMAEKLFVTVKTIIKKSEPFNIIAYSFGAIMAMEVIGRLEKEGYSGKFISIDGAPSQLLEFTTLLDVKSEAHFETSLIMHLMALHVPYDIVSKSREALFKCNTFEDKLKKAQEVAGQDSPHSPEHQRMCAIAVYKRIKGLLTYIPTYDSINTKTWLFKPTHNSMHILRDDYSLNEVVSNEVIVKLFEGNHVTILDNSDLGAFISKIINDDGDDHQENVEVVQDVKEPLIVIDELRQISVDDRNI</sequence>
<dbReference type="InterPro" id="IPR036736">
    <property type="entry name" value="ACP-like_sf"/>
</dbReference>
<dbReference type="EC" id="3.1.2.14" evidence="1"/>
<dbReference type="PROSITE" id="PS50075">
    <property type="entry name" value="CARRIER"/>
    <property type="match status" value="1"/>
</dbReference>
<dbReference type="EMBL" id="OV121141">
    <property type="protein sequence ID" value="CAH0548596.1"/>
    <property type="molecule type" value="Genomic_DNA"/>
</dbReference>
<protein>
    <recommendedName>
        <fullName evidence="1">oleoyl-[acyl-carrier-protein] hydrolase</fullName>
        <ecNumber evidence="1">3.1.2.14</ecNumber>
    </recommendedName>
</protein>
<dbReference type="SUPFAM" id="SSF47336">
    <property type="entry name" value="ACP-like"/>
    <property type="match status" value="1"/>
</dbReference>
<dbReference type="PANTHER" id="PTHR43775:SF23">
    <property type="entry name" value="FATTY ACID SYNTHASE 3"/>
    <property type="match status" value="1"/>
</dbReference>
<evidence type="ECO:0000256" key="1">
    <source>
        <dbReference type="ARBA" id="ARBA00012480"/>
    </source>
</evidence>
<dbReference type="InterPro" id="IPR001031">
    <property type="entry name" value="Thioesterase"/>
</dbReference>
<dbReference type="SUPFAM" id="SSF50129">
    <property type="entry name" value="GroES-like"/>
    <property type="match status" value="1"/>
</dbReference>
<dbReference type="InterPro" id="IPR009081">
    <property type="entry name" value="PP-bd_ACP"/>
</dbReference>
<dbReference type="InterPro" id="IPR020806">
    <property type="entry name" value="PKS_PP-bd"/>
</dbReference>
<dbReference type="GO" id="GO:0016491">
    <property type="term" value="F:oxidoreductase activity"/>
    <property type="evidence" value="ECO:0007669"/>
    <property type="project" value="InterPro"/>
</dbReference>
<name>A0A9P0FCI0_BRAAE</name>
<feature type="domain" description="Carrier" evidence="5">
    <location>
        <begin position="691"/>
        <end position="768"/>
    </location>
</feature>
<dbReference type="Gene3D" id="3.90.180.10">
    <property type="entry name" value="Medium-chain alcohol dehydrogenases, catalytic domain"/>
    <property type="match status" value="1"/>
</dbReference>